<feature type="transmembrane region" description="Helical" evidence="1">
    <location>
        <begin position="40"/>
        <end position="64"/>
    </location>
</feature>
<proteinExistence type="predicted"/>
<keyword evidence="3" id="KW-1185">Reference proteome</keyword>
<dbReference type="Pfam" id="PF17394">
    <property type="entry name" value="KleE"/>
    <property type="match status" value="1"/>
</dbReference>
<dbReference type="RefSeq" id="WP_223466436.1">
    <property type="nucleotide sequence ID" value="NZ_JAFBIL020000002.1"/>
</dbReference>
<feature type="transmembrane region" description="Helical" evidence="1">
    <location>
        <begin position="76"/>
        <end position="98"/>
    </location>
</feature>
<reference evidence="2 3" key="2">
    <citation type="submission" date="2021-08" db="EMBL/GenBank/DDBJ databases">
        <title>Massilia sp. R798.</title>
        <authorList>
            <person name="Baek J.H."/>
            <person name="Jung H.S."/>
            <person name="Kim K.R."/>
            <person name="Jeon C.O."/>
        </authorList>
    </citation>
    <scope>NUCLEOTIDE SEQUENCE [LARGE SCALE GENOMIC DNA]</scope>
    <source>
        <strain evidence="2 3">R798</strain>
    </source>
</reference>
<comment type="caution">
    <text evidence="2">The sequence shown here is derived from an EMBL/GenBank/DDBJ whole genome shotgun (WGS) entry which is preliminary data.</text>
</comment>
<accession>A0ABS7SK32</accession>
<protein>
    <submittedName>
        <fullName evidence="2">Protein kleE</fullName>
    </submittedName>
</protein>
<keyword evidence="1" id="KW-0812">Transmembrane</keyword>
<organism evidence="2 3">
    <name type="scientific">Massilia soli</name>
    <dbReference type="NCBI Taxonomy" id="2792854"/>
    <lineage>
        <taxon>Bacteria</taxon>
        <taxon>Pseudomonadati</taxon>
        <taxon>Pseudomonadota</taxon>
        <taxon>Betaproteobacteria</taxon>
        <taxon>Burkholderiales</taxon>
        <taxon>Oxalobacteraceae</taxon>
        <taxon>Telluria group</taxon>
        <taxon>Massilia</taxon>
    </lineage>
</organism>
<dbReference type="InterPro" id="IPR035362">
    <property type="entry name" value="KleE"/>
</dbReference>
<name>A0ABS7SK32_9BURK</name>
<gene>
    <name evidence="2" type="ORF">I4X03_004670</name>
</gene>
<reference evidence="2 3" key="1">
    <citation type="submission" date="2021-01" db="EMBL/GenBank/DDBJ databases">
        <authorList>
            <person name="Ruan W."/>
            <person name="Khan S.A."/>
            <person name="Jeon C.O."/>
        </authorList>
    </citation>
    <scope>NUCLEOTIDE SEQUENCE [LARGE SCALE GENOMIC DNA]</scope>
    <source>
        <strain evidence="2 3">R798</strain>
    </source>
</reference>
<evidence type="ECO:0000313" key="3">
    <source>
        <dbReference type="Proteomes" id="UP000809349"/>
    </source>
</evidence>
<dbReference type="EMBL" id="JAFBIL020000002">
    <property type="protein sequence ID" value="MBZ2206548.1"/>
    <property type="molecule type" value="Genomic_DNA"/>
</dbReference>
<evidence type="ECO:0000313" key="2">
    <source>
        <dbReference type="EMBL" id="MBZ2206548.1"/>
    </source>
</evidence>
<evidence type="ECO:0000256" key="1">
    <source>
        <dbReference type="SAM" id="Phobius"/>
    </source>
</evidence>
<dbReference type="Proteomes" id="UP000809349">
    <property type="component" value="Unassembled WGS sequence"/>
</dbReference>
<keyword evidence="1" id="KW-0472">Membrane</keyword>
<keyword evidence="1" id="KW-1133">Transmembrane helix</keyword>
<sequence>MKNVIKFPAPETVPPTTTASQIVPVGPAEQERGNLVLKAIWVLTVLLWPVLRYVVILDCVYQFFRMLWFWDTPGTYAGFTFMLHFAVLTGLTWFVSVYQPKGL</sequence>